<evidence type="ECO:0000313" key="3">
    <source>
        <dbReference type="Proteomes" id="UP000263642"/>
    </source>
</evidence>
<dbReference type="Gene3D" id="3.40.430.10">
    <property type="entry name" value="Dihydrofolate Reductase, subunit A"/>
    <property type="match status" value="1"/>
</dbReference>
<dbReference type="EMBL" id="DQAY01000107">
    <property type="protein sequence ID" value="HCO24729.1"/>
    <property type="molecule type" value="Genomic_DNA"/>
</dbReference>
<dbReference type="Proteomes" id="UP000263642">
    <property type="component" value="Unassembled WGS sequence"/>
</dbReference>
<gene>
    <name evidence="2" type="ORF">DIT97_17500</name>
</gene>
<reference evidence="2 3" key="1">
    <citation type="journal article" date="2018" name="Nat. Biotechnol.">
        <title>A standardized bacterial taxonomy based on genome phylogeny substantially revises the tree of life.</title>
        <authorList>
            <person name="Parks D.H."/>
            <person name="Chuvochina M."/>
            <person name="Waite D.W."/>
            <person name="Rinke C."/>
            <person name="Skarshewski A."/>
            <person name="Chaumeil P.A."/>
            <person name="Hugenholtz P."/>
        </authorList>
    </citation>
    <scope>NUCLEOTIDE SEQUENCE [LARGE SCALE GENOMIC DNA]</scope>
    <source>
        <strain evidence="2">UBA9375</strain>
    </source>
</reference>
<dbReference type="InterPro" id="IPR002734">
    <property type="entry name" value="RibDG_C"/>
</dbReference>
<protein>
    <submittedName>
        <fullName evidence="2">Deaminase</fullName>
    </submittedName>
</protein>
<accession>A0A3D3R7I5</accession>
<feature type="domain" description="Bacterial bifunctional deaminase-reductase C-terminal" evidence="1">
    <location>
        <begin position="2"/>
        <end position="173"/>
    </location>
</feature>
<sequence>MKVSVYIATSLDGFIARKDGALDWLPGIESPESPEGEDYGYHEFMDSIDVLIMGRNTFETVLSFEGDWPYGAKRMFILSSQPVTIPNELTDSVESSSSSPGELIAQLAKGGFQHVYVDGGKTIQSFLRVGLIDELIITRIPILIGSGIPLFGEADADIQLKHLETHTFSNGLVQSRYQII</sequence>
<dbReference type="GO" id="GO:0008703">
    <property type="term" value="F:5-amino-6-(5-phosphoribosylamino)uracil reductase activity"/>
    <property type="evidence" value="ECO:0007669"/>
    <property type="project" value="InterPro"/>
</dbReference>
<dbReference type="PANTHER" id="PTHR38011">
    <property type="entry name" value="DIHYDROFOLATE REDUCTASE FAMILY PROTEIN (AFU_ORTHOLOGUE AFUA_8G06820)"/>
    <property type="match status" value="1"/>
</dbReference>
<evidence type="ECO:0000259" key="1">
    <source>
        <dbReference type="Pfam" id="PF01872"/>
    </source>
</evidence>
<dbReference type="InterPro" id="IPR024072">
    <property type="entry name" value="DHFR-like_dom_sf"/>
</dbReference>
<dbReference type="SUPFAM" id="SSF53597">
    <property type="entry name" value="Dihydrofolate reductase-like"/>
    <property type="match status" value="1"/>
</dbReference>
<evidence type="ECO:0000313" key="2">
    <source>
        <dbReference type="EMBL" id="HCO24729.1"/>
    </source>
</evidence>
<name>A0A3D3R7I5_9PLAN</name>
<comment type="caution">
    <text evidence="2">The sequence shown here is derived from an EMBL/GenBank/DDBJ whole genome shotgun (WGS) entry which is preliminary data.</text>
</comment>
<dbReference type="InterPro" id="IPR050765">
    <property type="entry name" value="Riboflavin_Biosynth_HTPR"/>
</dbReference>
<organism evidence="2 3">
    <name type="scientific">Gimesia maris</name>
    <dbReference type="NCBI Taxonomy" id="122"/>
    <lineage>
        <taxon>Bacteria</taxon>
        <taxon>Pseudomonadati</taxon>
        <taxon>Planctomycetota</taxon>
        <taxon>Planctomycetia</taxon>
        <taxon>Planctomycetales</taxon>
        <taxon>Planctomycetaceae</taxon>
        <taxon>Gimesia</taxon>
    </lineage>
</organism>
<dbReference type="GO" id="GO:0009231">
    <property type="term" value="P:riboflavin biosynthetic process"/>
    <property type="evidence" value="ECO:0007669"/>
    <property type="project" value="InterPro"/>
</dbReference>
<dbReference type="AlphaFoldDB" id="A0A3D3R7I5"/>
<proteinExistence type="predicted"/>
<dbReference type="PANTHER" id="PTHR38011:SF11">
    <property type="entry name" value="2,5-DIAMINO-6-RIBOSYLAMINO-4(3H)-PYRIMIDINONE 5'-PHOSPHATE REDUCTASE"/>
    <property type="match status" value="1"/>
</dbReference>
<dbReference type="Pfam" id="PF01872">
    <property type="entry name" value="RibD_C"/>
    <property type="match status" value="1"/>
</dbReference>